<protein>
    <recommendedName>
        <fullName evidence="7">Cardiolipin synthase N-terminal domain-containing protein</fullName>
    </recommendedName>
</protein>
<dbReference type="AlphaFoldDB" id="A0A916SQE5"/>
<keyword evidence="4 6" id="KW-1133">Transmembrane helix</keyword>
<accession>A0A916SQE5</accession>
<evidence type="ECO:0000256" key="6">
    <source>
        <dbReference type="SAM" id="Phobius"/>
    </source>
</evidence>
<proteinExistence type="predicted"/>
<dbReference type="EMBL" id="BMGB01000002">
    <property type="protein sequence ID" value="GGB12374.1"/>
    <property type="molecule type" value="Genomic_DNA"/>
</dbReference>
<keyword evidence="5 6" id="KW-0472">Membrane</keyword>
<name>A0A916SQE5_9MICO</name>
<gene>
    <name evidence="8" type="ORF">GCM10010979_28380</name>
</gene>
<evidence type="ECO:0000313" key="8">
    <source>
        <dbReference type="EMBL" id="GGB12374.1"/>
    </source>
</evidence>
<comment type="caution">
    <text evidence="8">The sequence shown here is derived from an EMBL/GenBank/DDBJ whole genome shotgun (WGS) entry which is preliminary data.</text>
</comment>
<evidence type="ECO:0000313" key="9">
    <source>
        <dbReference type="Proteomes" id="UP000606922"/>
    </source>
</evidence>
<dbReference type="GO" id="GO:0005886">
    <property type="term" value="C:plasma membrane"/>
    <property type="evidence" value="ECO:0007669"/>
    <property type="project" value="UniProtKB-SubCell"/>
</dbReference>
<dbReference type="RefSeq" id="WP_188511432.1">
    <property type="nucleotide sequence ID" value="NZ_BMGB01000002.1"/>
</dbReference>
<dbReference type="InterPro" id="IPR027379">
    <property type="entry name" value="CLS_N"/>
</dbReference>
<dbReference type="Pfam" id="PF13396">
    <property type="entry name" value="PLDc_N"/>
    <property type="match status" value="1"/>
</dbReference>
<feature type="domain" description="Cardiolipin synthase N-terminal" evidence="7">
    <location>
        <begin position="26"/>
        <end position="69"/>
    </location>
</feature>
<keyword evidence="9" id="KW-1185">Reference proteome</keyword>
<feature type="transmembrane region" description="Helical" evidence="6">
    <location>
        <begin position="47"/>
        <end position="67"/>
    </location>
</feature>
<evidence type="ECO:0000256" key="5">
    <source>
        <dbReference type="ARBA" id="ARBA00023136"/>
    </source>
</evidence>
<organism evidence="8 9">
    <name type="scientific">Conyzicola nivalis</name>
    <dbReference type="NCBI Taxonomy" id="1477021"/>
    <lineage>
        <taxon>Bacteria</taxon>
        <taxon>Bacillati</taxon>
        <taxon>Actinomycetota</taxon>
        <taxon>Actinomycetes</taxon>
        <taxon>Micrococcales</taxon>
        <taxon>Microbacteriaceae</taxon>
        <taxon>Conyzicola</taxon>
    </lineage>
</organism>
<keyword evidence="2" id="KW-1003">Cell membrane</keyword>
<evidence type="ECO:0000259" key="7">
    <source>
        <dbReference type="Pfam" id="PF13396"/>
    </source>
</evidence>
<evidence type="ECO:0000256" key="1">
    <source>
        <dbReference type="ARBA" id="ARBA00004651"/>
    </source>
</evidence>
<reference evidence="8" key="2">
    <citation type="submission" date="2020-09" db="EMBL/GenBank/DDBJ databases">
        <authorList>
            <person name="Sun Q."/>
            <person name="Zhou Y."/>
        </authorList>
    </citation>
    <scope>NUCLEOTIDE SEQUENCE</scope>
    <source>
        <strain evidence="8">CGMCC 1.12813</strain>
    </source>
</reference>
<reference evidence="8" key="1">
    <citation type="journal article" date="2014" name="Int. J. Syst. Evol. Microbiol.">
        <title>Complete genome sequence of Corynebacterium casei LMG S-19264T (=DSM 44701T), isolated from a smear-ripened cheese.</title>
        <authorList>
            <consortium name="US DOE Joint Genome Institute (JGI-PGF)"/>
            <person name="Walter F."/>
            <person name="Albersmeier A."/>
            <person name="Kalinowski J."/>
            <person name="Ruckert C."/>
        </authorList>
    </citation>
    <scope>NUCLEOTIDE SEQUENCE</scope>
    <source>
        <strain evidence="8">CGMCC 1.12813</strain>
    </source>
</reference>
<evidence type="ECO:0000256" key="2">
    <source>
        <dbReference type="ARBA" id="ARBA00022475"/>
    </source>
</evidence>
<sequence length="76" mass="8355">MDVSKDPLIPPVYDVFWVVGPVLALALTVVALVSISRTAHRSLTELFVWLAIVLFVPVFGPIGWLLVKRSLPKTAD</sequence>
<comment type="subcellular location">
    <subcellularLocation>
        <location evidence="1">Cell membrane</location>
        <topology evidence="1">Multi-pass membrane protein</topology>
    </subcellularLocation>
</comment>
<keyword evidence="3 6" id="KW-0812">Transmembrane</keyword>
<evidence type="ECO:0000256" key="3">
    <source>
        <dbReference type="ARBA" id="ARBA00022692"/>
    </source>
</evidence>
<evidence type="ECO:0000256" key="4">
    <source>
        <dbReference type="ARBA" id="ARBA00022989"/>
    </source>
</evidence>
<dbReference type="Proteomes" id="UP000606922">
    <property type="component" value="Unassembled WGS sequence"/>
</dbReference>
<feature type="transmembrane region" description="Helical" evidence="6">
    <location>
        <begin position="15"/>
        <end position="35"/>
    </location>
</feature>